<protein>
    <submittedName>
        <fullName evidence="1">Uncharacterized protein</fullName>
    </submittedName>
</protein>
<keyword evidence="2" id="KW-1185">Reference proteome</keyword>
<proteinExistence type="predicted"/>
<evidence type="ECO:0000313" key="2">
    <source>
        <dbReference type="Proteomes" id="UP000284892"/>
    </source>
</evidence>
<evidence type="ECO:0000313" key="1">
    <source>
        <dbReference type="EMBL" id="RKE89427.1"/>
    </source>
</evidence>
<name>A0A420DCR4_9FLAO</name>
<dbReference type="OrthoDB" id="1361305at2"/>
<sequence length="122" mass="13967">MEIGIERDNGKVVGYKIDGEIINGLYITLEFDKVSDNCKNFGIQLETPKDGTIAQKLSKRDNLCIVTLKIDKENQVQYLVGNDMSLIELNSMPENQMPAEFRNMITQAYEMTQKNRLSDFLK</sequence>
<gene>
    <name evidence="1" type="ORF">BXY80_2776</name>
</gene>
<dbReference type="EMBL" id="RAQJ01000009">
    <property type="protein sequence ID" value="RKE89427.1"/>
    <property type="molecule type" value="Genomic_DNA"/>
</dbReference>
<accession>A0A420DCR4</accession>
<comment type="caution">
    <text evidence="1">The sequence shown here is derived from an EMBL/GenBank/DDBJ whole genome shotgun (WGS) entry which is preliminary data.</text>
</comment>
<dbReference type="AlphaFoldDB" id="A0A420DCR4"/>
<dbReference type="RefSeq" id="WP_120202897.1">
    <property type="nucleotide sequence ID" value="NZ_RAQJ01000009.1"/>
</dbReference>
<reference evidence="1 2" key="1">
    <citation type="submission" date="2018-09" db="EMBL/GenBank/DDBJ databases">
        <title>Genomic Encyclopedia of Archaeal and Bacterial Type Strains, Phase II (KMG-II): from individual species to whole genera.</title>
        <authorList>
            <person name="Goeker M."/>
        </authorList>
    </citation>
    <scope>NUCLEOTIDE SEQUENCE [LARGE SCALE GENOMIC DNA]</scope>
    <source>
        <strain evidence="1 2">DSM 26283</strain>
    </source>
</reference>
<organism evidence="1 2">
    <name type="scientific">Ichthyenterobacterium magnum</name>
    <dbReference type="NCBI Taxonomy" id="1230530"/>
    <lineage>
        <taxon>Bacteria</taxon>
        <taxon>Pseudomonadati</taxon>
        <taxon>Bacteroidota</taxon>
        <taxon>Flavobacteriia</taxon>
        <taxon>Flavobacteriales</taxon>
        <taxon>Flavobacteriaceae</taxon>
        <taxon>Ichthyenterobacterium</taxon>
    </lineage>
</organism>
<dbReference type="Proteomes" id="UP000284892">
    <property type="component" value="Unassembled WGS sequence"/>
</dbReference>